<dbReference type="Proteomes" id="UP000198870">
    <property type="component" value="Unassembled WGS sequence"/>
</dbReference>
<feature type="domain" description="Lcl C-terminal" evidence="3">
    <location>
        <begin position="71"/>
        <end position="192"/>
    </location>
</feature>
<evidence type="ECO:0000259" key="3">
    <source>
        <dbReference type="Pfam" id="PF07603"/>
    </source>
</evidence>
<reference evidence="4 5" key="1">
    <citation type="submission" date="2016-10" db="EMBL/GenBank/DDBJ databases">
        <authorList>
            <person name="de Groot N.N."/>
        </authorList>
    </citation>
    <scope>NUCLEOTIDE SEQUENCE [LARGE SCALE GENOMIC DNA]</scope>
    <source>
        <strain evidence="4 5">AA1</strain>
    </source>
</reference>
<protein>
    <recommendedName>
        <fullName evidence="3">Lcl C-terminal domain-containing protein</fullName>
    </recommendedName>
</protein>
<gene>
    <name evidence="4" type="ORF">SAMN05216233_113127</name>
</gene>
<evidence type="ECO:0000313" key="5">
    <source>
        <dbReference type="Proteomes" id="UP000198870"/>
    </source>
</evidence>
<dbReference type="AlphaFoldDB" id="A0A1G5HEM2"/>
<evidence type="ECO:0000313" key="4">
    <source>
        <dbReference type="EMBL" id="SCY61939.1"/>
    </source>
</evidence>
<feature type="domain" description="Lcl C-terminal" evidence="3">
    <location>
        <begin position="208"/>
        <end position="343"/>
    </location>
</feature>
<dbReference type="SUPFAM" id="SSF110296">
    <property type="entry name" value="Oligoxyloglucan reducing end-specific cellobiohydrolase"/>
    <property type="match status" value="1"/>
</dbReference>
<dbReference type="PANTHER" id="PTHR35812">
    <property type="entry name" value="LIPOPROTEIN"/>
    <property type="match status" value="1"/>
</dbReference>
<dbReference type="RefSeq" id="WP_175469895.1">
    <property type="nucleotide sequence ID" value="NZ_FMUX01000013.1"/>
</dbReference>
<dbReference type="InterPro" id="IPR011460">
    <property type="entry name" value="Lcl_C"/>
</dbReference>
<keyword evidence="5" id="KW-1185">Reference proteome</keyword>
<evidence type="ECO:0000256" key="1">
    <source>
        <dbReference type="SAM" id="MobiDB-lite"/>
    </source>
</evidence>
<feature type="signal peptide" evidence="2">
    <location>
        <begin position="1"/>
        <end position="24"/>
    </location>
</feature>
<dbReference type="EMBL" id="FMUX01000013">
    <property type="protein sequence ID" value="SCY61939.1"/>
    <property type="molecule type" value="Genomic_DNA"/>
</dbReference>
<accession>A0A1G5HEM2</accession>
<evidence type="ECO:0000256" key="2">
    <source>
        <dbReference type="SAM" id="SignalP"/>
    </source>
</evidence>
<sequence length="591" mass="64743">MKKKHIALALILWSLPLLPVWAFAVPDTGQTTCFDNEGNPIACPSPSQPFYGQDGNFLINPPSFSKTDSDKTVTDHATGLTWEVKTAASLEETVTQTEALAYIDQLNAEAFCGHRDWRLPTILELHAMADFEHDGPAVDTDFFPNTQKTRHYWSSTTSEVEGVTKYYLLNFDLGHVFNTTNPDTAATVRAVRGTPLTNPSRYHLNMDNTVTDFNTGLIWELKTQENTSDKWRQHMAAAYCNDLEIGGYTDWRLPTIKELLTLIDYTRTEQPMLHMPVFTNSVIAFHSEISACYWSSTTSVTPVIQTGKKTMAWAVDIQHGVTKRGFKTSQDNSGDAFRVRAVRGGQALQPGGLVITSPKPGSTWHKGDTMLITWENPSPEIPGNVAIAISCDGGKSFASITDDTPNDGAYSWTVTEQDDVNGVLKIMPLNGAYAARGASTGIFYTECRKYLCAIPHDDTTREIGSQAVIDVKLSTAPENTVAFDVTCSDDTEARVTPKALFFSSENWCDTQYVTVTGKDDTEADGNQDFYVNVSVNTEFTKDTSGFAALAPTQVSFTNIDDDTKQSDGEGSVKAGDGDTSGGCFIRCAVTP</sequence>
<organism evidence="4 5">
    <name type="scientific">Desulfoluna spongiiphila</name>
    <dbReference type="NCBI Taxonomy" id="419481"/>
    <lineage>
        <taxon>Bacteria</taxon>
        <taxon>Pseudomonadati</taxon>
        <taxon>Thermodesulfobacteriota</taxon>
        <taxon>Desulfobacteria</taxon>
        <taxon>Desulfobacterales</taxon>
        <taxon>Desulfolunaceae</taxon>
        <taxon>Desulfoluna</taxon>
    </lineage>
</organism>
<dbReference type="PANTHER" id="PTHR35812:SF1">
    <property type="entry name" value="LIPOPROTEIN"/>
    <property type="match status" value="1"/>
</dbReference>
<name>A0A1G5HEM2_9BACT</name>
<keyword evidence="2" id="KW-0732">Signal</keyword>
<dbReference type="Pfam" id="PF07603">
    <property type="entry name" value="Lcl_C"/>
    <property type="match status" value="2"/>
</dbReference>
<feature type="chain" id="PRO_5011637274" description="Lcl C-terminal domain-containing protein" evidence="2">
    <location>
        <begin position="25"/>
        <end position="591"/>
    </location>
</feature>
<dbReference type="STRING" id="419481.SAMN05216233_113127"/>
<proteinExistence type="predicted"/>
<feature type="region of interest" description="Disordered" evidence="1">
    <location>
        <begin position="558"/>
        <end position="577"/>
    </location>
</feature>